<reference evidence="2" key="1">
    <citation type="journal article" date="2015" name="Nature">
        <title>Complex archaea that bridge the gap between prokaryotes and eukaryotes.</title>
        <authorList>
            <person name="Spang A."/>
            <person name="Saw J.H."/>
            <person name="Jorgensen S.L."/>
            <person name="Zaremba-Niedzwiedzka K."/>
            <person name="Martijn J."/>
            <person name="Lind A.E."/>
            <person name="van Eijk R."/>
            <person name="Schleper C."/>
            <person name="Guy L."/>
            <person name="Ettema T.J."/>
        </authorList>
    </citation>
    <scope>NUCLEOTIDE SEQUENCE</scope>
</reference>
<dbReference type="EMBL" id="LAZR01024088">
    <property type="protein sequence ID" value="KKL76305.1"/>
    <property type="molecule type" value="Genomic_DNA"/>
</dbReference>
<name>A0A0F9H3V4_9ZZZZ</name>
<feature type="compositionally biased region" description="Polar residues" evidence="1">
    <location>
        <begin position="21"/>
        <end position="31"/>
    </location>
</feature>
<accession>A0A0F9H3V4</accession>
<evidence type="ECO:0000256" key="1">
    <source>
        <dbReference type="SAM" id="MobiDB-lite"/>
    </source>
</evidence>
<evidence type="ECO:0000313" key="2">
    <source>
        <dbReference type="EMBL" id="KKL76305.1"/>
    </source>
</evidence>
<proteinExistence type="predicted"/>
<dbReference type="AlphaFoldDB" id="A0A0F9H3V4"/>
<organism evidence="2">
    <name type="scientific">marine sediment metagenome</name>
    <dbReference type="NCBI Taxonomy" id="412755"/>
    <lineage>
        <taxon>unclassified sequences</taxon>
        <taxon>metagenomes</taxon>
        <taxon>ecological metagenomes</taxon>
    </lineage>
</organism>
<feature type="non-terminal residue" evidence="2">
    <location>
        <position position="1"/>
    </location>
</feature>
<protein>
    <submittedName>
        <fullName evidence="2">Uncharacterized protein</fullName>
    </submittedName>
</protein>
<sequence length="31" mass="3270">PAEVARDVAGGLLTPDHATKTYGSAWTEVQQ</sequence>
<feature type="region of interest" description="Disordered" evidence="1">
    <location>
        <begin position="1"/>
        <end position="31"/>
    </location>
</feature>
<comment type="caution">
    <text evidence="2">The sequence shown here is derived from an EMBL/GenBank/DDBJ whole genome shotgun (WGS) entry which is preliminary data.</text>
</comment>
<gene>
    <name evidence="2" type="ORF">LCGC14_2046230</name>
</gene>